<proteinExistence type="inferred from homology"/>
<gene>
    <name evidence="9" type="ORF">WR25_19949</name>
</gene>
<feature type="transmembrane region" description="Helical" evidence="8">
    <location>
        <begin position="786"/>
        <end position="807"/>
    </location>
</feature>
<feature type="compositionally biased region" description="Polar residues" evidence="7">
    <location>
        <begin position="1"/>
        <end position="15"/>
    </location>
</feature>
<dbReference type="STRING" id="2018661.A0A2A2L239"/>
<feature type="transmembrane region" description="Helical" evidence="8">
    <location>
        <begin position="422"/>
        <end position="443"/>
    </location>
</feature>
<feature type="transmembrane region" description="Helical" evidence="8">
    <location>
        <begin position="714"/>
        <end position="735"/>
    </location>
</feature>
<dbReference type="GO" id="GO:0022857">
    <property type="term" value="F:transmembrane transporter activity"/>
    <property type="evidence" value="ECO:0007669"/>
    <property type="project" value="InterPro"/>
</dbReference>
<dbReference type="OrthoDB" id="420519at2759"/>
<feature type="transmembrane region" description="Helical" evidence="8">
    <location>
        <begin position="176"/>
        <end position="199"/>
    </location>
</feature>
<name>A0A2A2L239_9BILA</name>
<dbReference type="AlphaFoldDB" id="A0A2A2L239"/>
<dbReference type="PANTHER" id="PTHR12385">
    <property type="entry name" value="CHOLINE TRANSPORTER-LIKE (SLC FAMILY 44)"/>
    <property type="match status" value="1"/>
</dbReference>
<dbReference type="EMBL" id="LIAE01007310">
    <property type="protein sequence ID" value="PAV80163.1"/>
    <property type="molecule type" value="Genomic_DNA"/>
</dbReference>
<evidence type="ECO:0000256" key="6">
    <source>
        <dbReference type="ARBA" id="ARBA00023180"/>
    </source>
</evidence>
<evidence type="ECO:0000256" key="1">
    <source>
        <dbReference type="ARBA" id="ARBA00004141"/>
    </source>
</evidence>
<keyword evidence="6" id="KW-0325">Glycoprotein</keyword>
<comment type="similarity">
    <text evidence="2">Belongs to the CTL (choline transporter-like) family.</text>
</comment>
<feature type="transmembrane region" description="Helical" evidence="8">
    <location>
        <begin position="475"/>
        <end position="495"/>
    </location>
</feature>
<comment type="caution">
    <text evidence="9">The sequence shown here is derived from an EMBL/GenBank/DDBJ whole genome shotgun (WGS) entry which is preliminary data.</text>
</comment>
<keyword evidence="3 8" id="KW-0812">Transmembrane</keyword>
<feature type="transmembrane region" description="Helical" evidence="8">
    <location>
        <begin position="747"/>
        <end position="771"/>
    </location>
</feature>
<feature type="region of interest" description="Disordered" evidence="7">
    <location>
        <begin position="1"/>
        <end position="122"/>
    </location>
</feature>
<keyword evidence="5 8" id="KW-0472">Membrane</keyword>
<dbReference type="PANTHER" id="PTHR12385:SF14">
    <property type="entry name" value="CHOLINE TRANSPORTER-LIKE 2"/>
    <property type="match status" value="1"/>
</dbReference>
<feature type="transmembrane region" description="Helical" evidence="8">
    <location>
        <begin position="648"/>
        <end position="668"/>
    </location>
</feature>
<evidence type="ECO:0000256" key="7">
    <source>
        <dbReference type="SAM" id="MobiDB-lite"/>
    </source>
</evidence>
<keyword evidence="10" id="KW-1185">Reference proteome</keyword>
<feature type="transmembrane region" description="Helical" evidence="8">
    <location>
        <begin position="520"/>
        <end position="545"/>
    </location>
</feature>
<feature type="compositionally biased region" description="Pro residues" evidence="7">
    <location>
        <begin position="37"/>
        <end position="64"/>
    </location>
</feature>
<feature type="transmembrane region" description="Helical" evidence="8">
    <location>
        <begin position="395"/>
        <end position="415"/>
    </location>
</feature>
<accession>A0A2A2L239</accession>
<feature type="compositionally biased region" description="Basic and acidic residues" evidence="7">
    <location>
        <begin position="73"/>
        <end position="87"/>
    </location>
</feature>
<evidence type="ECO:0000256" key="5">
    <source>
        <dbReference type="ARBA" id="ARBA00023136"/>
    </source>
</evidence>
<dbReference type="Proteomes" id="UP000218231">
    <property type="component" value="Unassembled WGS sequence"/>
</dbReference>
<dbReference type="InterPro" id="IPR007603">
    <property type="entry name" value="Choline_transptr-like"/>
</dbReference>
<reference evidence="9 10" key="1">
    <citation type="journal article" date="2017" name="Curr. Biol.">
        <title>Genome architecture and evolution of a unichromosomal asexual nematode.</title>
        <authorList>
            <person name="Fradin H."/>
            <person name="Zegar C."/>
            <person name="Gutwein M."/>
            <person name="Lucas J."/>
            <person name="Kovtun M."/>
            <person name="Corcoran D."/>
            <person name="Baugh L.R."/>
            <person name="Kiontke K."/>
            <person name="Gunsalus K."/>
            <person name="Fitch D.H."/>
            <person name="Piano F."/>
        </authorList>
    </citation>
    <scope>NUCLEOTIDE SEQUENCE [LARGE SCALE GENOMIC DNA]</scope>
    <source>
        <strain evidence="9">PF1309</strain>
    </source>
</reference>
<evidence type="ECO:0000313" key="9">
    <source>
        <dbReference type="EMBL" id="PAV80163.1"/>
    </source>
</evidence>
<evidence type="ECO:0000256" key="8">
    <source>
        <dbReference type="SAM" id="Phobius"/>
    </source>
</evidence>
<comment type="subcellular location">
    <subcellularLocation>
        <location evidence="1">Membrane</location>
        <topology evidence="1">Multi-pass membrane protein</topology>
    </subcellularLocation>
</comment>
<evidence type="ECO:0008006" key="11">
    <source>
        <dbReference type="Google" id="ProtNLM"/>
    </source>
</evidence>
<protein>
    <recommendedName>
        <fullName evidence="11">Choline transporter-like protein</fullName>
    </recommendedName>
</protein>
<organism evidence="9 10">
    <name type="scientific">Diploscapter pachys</name>
    <dbReference type="NCBI Taxonomy" id="2018661"/>
    <lineage>
        <taxon>Eukaryota</taxon>
        <taxon>Metazoa</taxon>
        <taxon>Ecdysozoa</taxon>
        <taxon>Nematoda</taxon>
        <taxon>Chromadorea</taxon>
        <taxon>Rhabditida</taxon>
        <taxon>Rhabditina</taxon>
        <taxon>Rhabditomorpha</taxon>
        <taxon>Rhabditoidea</taxon>
        <taxon>Rhabditidae</taxon>
        <taxon>Diploscapter</taxon>
    </lineage>
</organism>
<evidence type="ECO:0000256" key="4">
    <source>
        <dbReference type="ARBA" id="ARBA00022989"/>
    </source>
</evidence>
<dbReference type="GO" id="GO:0016020">
    <property type="term" value="C:membrane"/>
    <property type="evidence" value="ECO:0007669"/>
    <property type="project" value="UniProtKB-SubCell"/>
</dbReference>
<evidence type="ECO:0000313" key="10">
    <source>
        <dbReference type="Proteomes" id="UP000218231"/>
    </source>
</evidence>
<keyword evidence="4 8" id="KW-1133">Transmembrane helix</keyword>
<feature type="transmembrane region" description="Helical" evidence="8">
    <location>
        <begin position="597"/>
        <end position="628"/>
    </location>
</feature>
<dbReference type="Pfam" id="PF04515">
    <property type="entry name" value="Choline_transpo"/>
    <property type="match status" value="1"/>
</dbReference>
<evidence type="ECO:0000256" key="2">
    <source>
        <dbReference type="ARBA" id="ARBA00007168"/>
    </source>
</evidence>
<sequence>MSKSRLNQFPNSPNPRSIYPSAPPQEAYDFGPGFLPLQPPPYTPNPGPSRVAPPVPAGPPPPFPGSSSNSPSRSRETPRDGQRRNEVRPSSAPPKSRNNKAKIADKSKKRRKNTEESNLPLRRATSEVHFAENIYEEINEHTGKFEIKPIARFQLKQKPHKKYNPQLYTKRSCTDVFCCLLFMVFIAGWVVVATLGFAWGNPERLIYPTDSQGRRCGVQRNNAYDLRNKPYLFYFDLTKCISYATALGGCPTTQICVSQCPQDTWTYLQMQAITNDAEFMKTVKANVICEEDVDKNTITSFSVLKNLVNQRRCASYTVKSAAVLQRCIPQAIVSAADTAQLVANGNMSLDYLHDQFGSDVPREDDVKESSNYVGEAMTNSDGVLTKIIHDVLQTWWQTLSLIAIAGILAFIWTVIMRIFGGFMIWTSILVVIFILTGGCAYSWLKWKNLKAAGAIDYFSFSPIFSVYFEMPTTWLIFSITISVILLIVLLIIIFIRKRISIAVALIEESSKAVGSMMSTLIFPIFPFVLHLIIFAVWGTIAVWLASTGKENCRLRDTGTGKVSNSSAPCDCLTLDTNPNCVFLNVTKEEDKIFWLQLYNIFAFFWMSCFVTALGDIALAGAFASYYWAKNKSKDVPSFPVLRSLGRAIRYNLGSLAFGSLIIAIIKLARVILEYLDQKLAKTNSKVVKTILSALKCCFWCLEVFLKFLTKNAYIMMAIYGKPFFASAKDSFFLLARNAIRSIVIHQVAGILLFIGKAMITVGMGVVAFYYFSGQWIVEGIPRVEVYYYFVPIVVVLIGSYFIADLFFDTYEMAVDTTFICFLEDSEHNDGSPEKPYYMSKTLLDILGKTNKKEKSKA</sequence>
<evidence type="ECO:0000256" key="3">
    <source>
        <dbReference type="ARBA" id="ARBA00022692"/>
    </source>
</evidence>